<dbReference type="Gene3D" id="1.25.40.10">
    <property type="entry name" value="Tetratricopeptide repeat domain"/>
    <property type="match status" value="1"/>
</dbReference>
<sequence>MAGERIKKDLLIAGILTAVTVAVLPPLLLKIPVLWFICPGIGGILLIGILFLNRVIVGISAVLLIAGLVVTQIFQPVPLSADQGSALDALGYFINGEVHHLRLEYDEAIDAYDRAERAGLSHPWMRYQKFRAYASSNRPGHYQKAFENIFNLMYDAPHTFSQELLYPDYGKAAMDVEEIELGLQAFTNSIRLNYSPGFCYYNLGLYHKNNGRLSDADSLIKAAHKMGYDKSECSRQLAEISNIQKAYDSSEFYYIRALRENYEDAKVYNGYGVFLAKLRRLDEAVEVFEKGDVVAKSIGFNRNPVVHTQILINLAYVYAEKGQTDRALITFARIPAELPANPLFITAFENWADLYLKLGDRRKAYGKLKDALRAAEMVGDTGSAYRIRIRMRAFMDTPSSLRLSDAKRRQK</sequence>
<dbReference type="GO" id="GO:0000030">
    <property type="term" value="F:mannosyltransferase activity"/>
    <property type="evidence" value="ECO:0007669"/>
    <property type="project" value="TreeGrafter"/>
</dbReference>
<evidence type="ECO:0000256" key="1">
    <source>
        <dbReference type="SAM" id="Phobius"/>
    </source>
</evidence>
<keyword evidence="1" id="KW-1133">Transmembrane helix</keyword>
<dbReference type="SMART" id="SM00028">
    <property type="entry name" value="TPR"/>
    <property type="match status" value="6"/>
</dbReference>
<organism evidence="2 3">
    <name type="scientific">candidate division WOR-3 bacterium</name>
    <dbReference type="NCBI Taxonomy" id="2052148"/>
    <lineage>
        <taxon>Bacteria</taxon>
        <taxon>Bacteria division WOR-3</taxon>
    </lineage>
</organism>
<proteinExistence type="predicted"/>
<dbReference type="GO" id="GO:0035269">
    <property type="term" value="P:protein O-linked glycosylation via mannose"/>
    <property type="evidence" value="ECO:0007669"/>
    <property type="project" value="TreeGrafter"/>
</dbReference>
<feature type="transmembrane region" description="Helical" evidence="1">
    <location>
        <begin position="56"/>
        <end position="74"/>
    </location>
</feature>
<dbReference type="EMBL" id="WJKJ01000326">
    <property type="protein sequence ID" value="MBD3365503.1"/>
    <property type="molecule type" value="Genomic_DNA"/>
</dbReference>
<protein>
    <submittedName>
        <fullName evidence="2">Tetratricopeptide repeat protein</fullName>
    </submittedName>
</protein>
<dbReference type="InterPro" id="IPR019734">
    <property type="entry name" value="TPR_rpt"/>
</dbReference>
<dbReference type="Proteomes" id="UP000630660">
    <property type="component" value="Unassembled WGS sequence"/>
</dbReference>
<evidence type="ECO:0000313" key="3">
    <source>
        <dbReference type="Proteomes" id="UP000630660"/>
    </source>
</evidence>
<dbReference type="InterPro" id="IPR052384">
    <property type="entry name" value="TMTC_O-mannosyltransferase"/>
</dbReference>
<gene>
    <name evidence="2" type="ORF">GF359_09850</name>
</gene>
<keyword evidence="1" id="KW-0812">Transmembrane</keyword>
<dbReference type="PANTHER" id="PTHR44216:SF3">
    <property type="entry name" value="PROTEIN O-MANNOSYL-TRANSFERASE TMTC2"/>
    <property type="match status" value="1"/>
</dbReference>
<feature type="transmembrane region" description="Helical" evidence="1">
    <location>
        <begin position="9"/>
        <end position="27"/>
    </location>
</feature>
<dbReference type="SUPFAM" id="SSF48452">
    <property type="entry name" value="TPR-like"/>
    <property type="match status" value="2"/>
</dbReference>
<comment type="caution">
    <text evidence="2">The sequence shown here is derived from an EMBL/GenBank/DDBJ whole genome shotgun (WGS) entry which is preliminary data.</text>
</comment>
<keyword evidence="1" id="KW-0472">Membrane</keyword>
<dbReference type="AlphaFoldDB" id="A0A9D5QD93"/>
<reference evidence="2" key="1">
    <citation type="submission" date="2019-11" db="EMBL/GenBank/DDBJ databases">
        <title>Microbial mats filling the niche in hypersaline microbial mats.</title>
        <authorList>
            <person name="Wong H.L."/>
            <person name="Macleod F.I."/>
            <person name="White R.A. III"/>
            <person name="Burns B.P."/>
        </authorList>
    </citation>
    <scope>NUCLEOTIDE SEQUENCE</scope>
    <source>
        <strain evidence="2">Bin_327</strain>
    </source>
</reference>
<dbReference type="Pfam" id="PF13432">
    <property type="entry name" value="TPR_16"/>
    <property type="match status" value="1"/>
</dbReference>
<accession>A0A9D5QD93</accession>
<dbReference type="InterPro" id="IPR011990">
    <property type="entry name" value="TPR-like_helical_dom_sf"/>
</dbReference>
<dbReference type="PANTHER" id="PTHR44216">
    <property type="entry name" value="PROTEIN O-MANNOSYL-TRANSFERASE TMTC2"/>
    <property type="match status" value="1"/>
</dbReference>
<evidence type="ECO:0000313" key="2">
    <source>
        <dbReference type="EMBL" id="MBD3365503.1"/>
    </source>
</evidence>
<name>A0A9D5QD93_UNCW3</name>
<feature type="transmembrane region" description="Helical" evidence="1">
    <location>
        <begin position="33"/>
        <end position="51"/>
    </location>
</feature>